<comment type="caution">
    <text evidence="1">The sequence shown here is derived from an EMBL/GenBank/DDBJ whole genome shotgun (WGS) entry which is preliminary data.</text>
</comment>
<organism evidence="1 2">
    <name type="scientific">Corynebacterium lowii</name>
    <dbReference type="NCBI Taxonomy" id="1544413"/>
    <lineage>
        <taxon>Bacteria</taxon>
        <taxon>Bacillati</taxon>
        <taxon>Actinomycetota</taxon>
        <taxon>Actinomycetes</taxon>
        <taxon>Mycobacteriales</taxon>
        <taxon>Corynebacteriaceae</taxon>
        <taxon>Corynebacterium</taxon>
    </lineage>
</organism>
<dbReference type="PATRIC" id="fig|1544413.3.peg.313"/>
<protein>
    <submittedName>
        <fullName evidence="1">Uncharacterized protein</fullName>
    </submittedName>
</protein>
<evidence type="ECO:0000313" key="2">
    <source>
        <dbReference type="Proteomes" id="UP000050488"/>
    </source>
</evidence>
<dbReference type="Proteomes" id="UP000050488">
    <property type="component" value="Unassembled WGS sequence"/>
</dbReference>
<dbReference type="AlphaFoldDB" id="A0A0Q0ZB90"/>
<proteinExistence type="predicted"/>
<name>A0A0Q0ZB90_9CORY</name>
<dbReference type="STRING" id="1544413.Clow_00310"/>
<evidence type="ECO:0000313" key="1">
    <source>
        <dbReference type="EMBL" id="KQB87255.1"/>
    </source>
</evidence>
<reference evidence="1 2" key="1">
    <citation type="submission" date="2015-10" db="EMBL/GenBank/DDBJ databases">
        <title>Corynebacteirum lowii and Corynebacterium oculi species nova, derived from human clinical disease and and emended description of Corynebacterium mastiditis.</title>
        <authorList>
            <person name="Bernard K."/>
            <person name="Pacheco A.L."/>
            <person name="Mcdougall C."/>
            <person name="Burtx T."/>
            <person name="Weibe D."/>
            <person name="Tyler S."/>
            <person name="Olson A.B."/>
            <person name="Cnockaert M."/>
            <person name="Eguchi H."/>
            <person name="Kuwahara T."/>
            <person name="Nakayama-Imaohji H."/>
            <person name="Boudewijins M."/>
            <person name="Van Hoecke F."/>
            <person name="Bernier A.-M."/>
            <person name="Vandamme P."/>
        </authorList>
    </citation>
    <scope>NUCLEOTIDE SEQUENCE [LARGE SCALE GENOMIC DNA]</scope>
    <source>
        <strain evidence="1 2">NML 130206</strain>
    </source>
</reference>
<dbReference type="EMBL" id="LKEV01000001">
    <property type="protein sequence ID" value="KQB87255.1"/>
    <property type="molecule type" value="Genomic_DNA"/>
</dbReference>
<gene>
    <name evidence="1" type="ORF">Clow_00310</name>
</gene>
<accession>A0A0Q0ZB90</accession>
<dbReference type="OrthoDB" id="4416874at2"/>
<sequence>MTSPPLIALCASIEEVNELAREYLLSPRERELWERIDHLTWLIKSR</sequence>
<keyword evidence="2" id="KW-1185">Reference proteome</keyword>
<dbReference type="RefSeq" id="WP_156334528.1">
    <property type="nucleotide sequence ID" value="NZ_JAUSQY010000001.1"/>
</dbReference>